<dbReference type="InterPro" id="IPR018394">
    <property type="entry name" value="DNA_photolyase_1_CS_C"/>
</dbReference>
<reference evidence="10" key="1">
    <citation type="submission" date="2017-09" db="EMBL/GenBank/DDBJ databases">
        <authorList>
            <person name="Varghese N."/>
            <person name="Submissions S."/>
        </authorList>
    </citation>
    <scope>NUCLEOTIDE SEQUENCE [LARGE SCALE GENOMIC DNA]</scope>
    <source>
        <strain evidence="10">C7</strain>
    </source>
</reference>
<keyword evidence="9" id="KW-0456">Lyase</keyword>
<organism evidence="9 10">
    <name type="scientific">Pontivivens marinum</name>
    <dbReference type="NCBI Taxonomy" id="1690039"/>
    <lineage>
        <taxon>Bacteria</taxon>
        <taxon>Pseudomonadati</taxon>
        <taxon>Pseudomonadota</taxon>
        <taxon>Alphaproteobacteria</taxon>
        <taxon>Rhodobacterales</taxon>
        <taxon>Paracoccaceae</taxon>
        <taxon>Pontivivens</taxon>
    </lineage>
</organism>
<keyword evidence="3 5" id="KW-0274">FAD</keyword>
<dbReference type="GO" id="GO:0003677">
    <property type="term" value="F:DNA binding"/>
    <property type="evidence" value="ECO:0007669"/>
    <property type="project" value="TreeGrafter"/>
</dbReference>
<dbReference type="InterPro" id="IPR006050">
    <property type="entry name" value="DNA_photolyase_N"/>
</dbReference>
<dbReference type="EMBL" id="OCTN01000009">
    <property type="protein sequence ID" value="SOH95322.1"/>
    <property type="molecule type" value="Genomic_DNA"/>
</dbReference>
<dbReference type="SUPFAM" id="SSF48173">
    <property type="entry name" value="Cryptochrome/photolyase FAD-binding domain"/>
    <property type="match status" value="1"/>
</dbReference>
<gene>
    <name evidence="9" type="ORF">SAMN06273572_10981</name>
</gene>
<evidence type="ECO:0000313" key="9">
    <source>
        <dbReference type="EMBL" id="SOH95322.1"/>
    </source>
</evidence>
<sequence>MPENDAETTAILWLRRDLRLSDHPALCAAAGAGAVVPVFIRDALVDAMGAAAKWRLGLSLAAMDAELRRHGSRLILRSGPPALVLEVLAGQLGATQVHWSRLYDATSKERDIRVKQSLRDAGLNVVSHEGHVLNEPWTVETGSGGFYKVYTPYWNNVKGREVPQPLDVPELRAPDAWPESEDLDSWQLGADMRRGADIVADHVAAGEVAARDRLDHFVGQGVADYSDLRNRPDRDGTSRLSAHFALGEIGIRTAWHATGASETYRKELVWRDFAWHLIHHTPQIEDESWRPEWRGFPWRDDNPDAERWRRGMTGEPIVDAGMRELYVTGLMHNRVRMIVASYLTKHLMTHWRVGLDWFAQCLIDHDPASNAMGWQWAAGCGPDASPYFRVFNPETQAEKFDPDGAYRHRWLNPETSVDAAAYFKAIPKSWGMSPDDPYPNRMIPLRDGRQRALDAYQEFKQGADN</sequence>
<feature type="binding site" evidence="5">
    <location>
        <begin position="364"/>
        <end position="366"/>
    </location>
    <ligand>
        <name>FAD</name>
        <dbReference type="ChEBI" id="CHEBI:57692"/>
    </ligand>
</feature>
<evidence type="ECO:0000313" key="10">
    <source>
        <dbReference type="Proteomes" id="UP000220034"/>
    </source>
</evidence>
<dbReference type="AlphaFoldDB" id="A0A2C9CVM5"/>
<dbReference type="PROSITE" id="PS51645">
    <property type="entry name" value="PHR_CRY_ALPHA_BETA"/>
    <property type="match status" value="1"/>
</dbReference>
<dbReference type="GO" id="GO:0071949">
    <property type="term" value="F:FAD binding"/>
    <property type="evidence" value="ECO:0007669"/>
    <property type="project" value="TreeGrafter"/>
</dbReference>
<keyword evidence="10" id="KW-1185">Reference proteome</keyword>
<feature type="domain" description="Photolyase/cryptochrome alpha/beta" evidence="8">
    <location>
        <begin position="8"/>
        <end position="133"/>
    </location>
</feature>
<dbReference type="InterPro" id="IPR036155">
    <property type="entry name" value="Crypto/Photolyase_N_sf"/>
</dbReference>
<comment type="similarity">
    <text evidence="7">Belongs to the DNA photolyase family.</text>
</comment>
<dbReference type="Gene3D" id="3.40.50.620">
    <property type="entry name" value="HUPs"/>
    <property type="match status" value="1"/>
</dbReference>
<evidence type="ECO:0000256" key="1">
    <source>
        <dbReference type="ARBA" id="ARBA00001932"/>
    </source>
</evidence>
<name>A0A2C9CVM5_9RHOB</name>
<dbReference type="PROSITE" id="PS00394">
    <property type="entry name" value="DNA_PHOTOLYASES_1_1"/>
    <property type="match status" value="1"/>
</dbReference>
<dbReference type="Gene3D" id="1.25.40.80">
    <property type="match status" value="1"/>
</dbReference>
<evidence type="ECO:0000256" key="4">
    <source>
        <dbReference type="ARBA" id="ARBA00022991"/>
    </source>
</evidence>
<feature type="site" description="Electron transfer via tryptophanyl radical" evidence="6">
    <location>
        <position position="298"/>
    </location>
</feature>
<proteinExistence type="inferred from homology"/>
<dbReference type="Gene3D" id="1.10.579.10">
    <property type="entry name" value="DNA Cyclobutane Dipyrimidine Photolyase, subunit A, domain 3"/>
    <property type="match status" value="1"/>
</dbReference>
<dbReference type="Pfam" id="PF00875">
    <property type="entry name" value="DNA_photolyase"/>
    <property type="match status" value="1"/>
</dbReference>
<dbReference type="InterPro" id="IPR002081">
    <property type="entry name" value="Cryptochrome/DNA_photolyase_1"/>
</dbReference>
<dbReference type="InterPro" id="IPR005101">
    <property type="entry name" value="Cryptochr/Photolyase_FAD-bd"/>
</dbReference>
<dbReference type="PANTHER" id="PTHR11455">
    <property type="entry name" value="CRYPTOCHROME"/>
    <property type="match status" value="1"/>
</dbReference>
<protein>
    <submittedName>
        <fullName evidence="9">Deoxyribodipyrimidine photo-lyase</fullName>
    </submittedName>
</protein>
<evidence type="ECO:0000256" key="7">
    <source>
        <dbReference type="RuleBase" id="RU004182"/>
    </source>
</evidence>
<dbReference type="GO" id="GO:0006139">
    <property type="term" value="P:nucleobase-containing compound metabolic process"/>
    <property type="evidence" value="ECO:0007669"/>
    <property type="project" value="UniProtKB-ARBA"/>
</dbReference>
<feature type="binding site" evidence="5">
    <location>
        <position position="264"/>
    </location>
    <ligand>
        <name>FAD</name>
        <dbReference type="ChEBI" id="CHEBI:57692"/>
    </ligand>
</feature>
<feature type="binding site" evidence="5">
    <location>
        <position position="225"/>
    </location>
    <ligand>
        <name>FAD</name>
        <dbReference type="ChEBI" id="CHEBI:57692"/>
    </ligand>
</feature>
<feature type="binding site" evidence="5">
    <location>
        <begin position="237"/>
        <end position="241"/>
    </location>
    <ligand>
        <name>FAD</name>
        <dbReference type="ChEBI" id="CHEBI:57692"/>
    </ligand>
</feature>
<dbReference type="PRINTS" id="PR00147">
    <property type="entry name" value="DNAPHOTLYASE"/>
</dbReference>
<dbReference type="GO" id="GO:0003904">
    <property type="term" value="F:deoxyribodipyrimidine photo-lyase activity"/>
    <property type="evidence" value="ECO:0007669"/>
    <property type="project" value="TreeGrafter"/>
</dbReference>
<feature type="site" description="Electron transfer via tryptophanyl radical" evidence="6">
    <location>
        <position position="374"/>
    </location>
</feature>
<dbReference type="Proteomes" id="UP000220034">
    <property type="component" value="Unassembled WGS sequence"/>
</dbReference>
<evidence type="ECO:0000259" key="8">
    <source>
        <dbReference type="PROSITE" id="PS51645"/>
    </source>
</evidence>
<comment type="cofactor">
    <cofactor evidence="1">
        <name>(6R)-5,10-methylene-5,6,7,8-tetrahydrofolate</name>
        <dbReference type="ChEBI" id="CHEBI:15636"/>
    </cofactor>
</comment>
<evidence type="ECO:0000256" key="2">
    <source>
        <dbReference type="ARBA" id="ARBA00022630"/>
    </source>
</evidence>
<accession>A0A2C9CVM5</accession>
<dbReference type="RefSeq" id="WP_097931715.1">
    <property type="nucleotide sequence ID" value="NZ_OCTN01000009.1"/>
</dbReference>
<evidence type="ECO:0000256" key="5">
    <source>
        <dbReference type="PIRSR" id="PIRSR602081-1"/>
    </source>
</evidence>
<evidence type="ECO:0000256" key="3">
    <source>
        <dbReference type="ARBA" id="ARBA00022827"/>
    </source>
</evidence>
<dbReference type="SUPFAM" id="SSF52425">
    <property type="entry name" value="Cryptochrome/photolyase, N-terminal domain"/>
    <property type="match status" value="1"/>
</dbReference>
<dbReference type="InterPro" id="IPR036134">
    <property type="entry name" value="Crypto/Photolyase_FAD-like_sf"/>
</dbReference>
<dbReference type="GO" id="GO:0009416">
    <property type="term" value="P:response to light stimulus"/>
    <property type="evidence" value="ECO:0007669"/>
    <property type="project" value="TreeGrafter"/>
</dbReference>
<keyword evidence="4 7" id="KW-0157">Chromophore</keyword>
<keyword evidence="2 5" id="KW-0285">Flavoprotein</keyword>
<dbReference type="InterPro" id="IPR014729">
    <property type="entry name" value="Rossmann-like_a/b/a_fold"/>
</dbReference>
<evidence type="ECO:0000256" key="6">
    <source>
        <dbReference type="PIRSR" id="PIRSR602081-2"/>
    </source>
</evidence>
<dbReference type="GO" id="GO:0006950">
    <property type="term" value="P:response to stress"/>
    <property type="evidence" value="ECO:0007669"/>
    <property type="project" value="UniProtKB-ARBA"/>
</dbReference>
<dbReference type="Pfam" id="PF03441">
    <property type="entry name" value="FAD_binding_7"/>
    <property type="match status" value="1"/>
</dbReference>
<dbReference type="PANTHER" id="PTHR11455:SF9">
    <property type="entry name" value="CRYPTOCHROME CIRCADIAN CLOCK 5 ISOFORM X1"/>
    <property type="match status" value="1"/>
</dbReference>
<feature type="site" description="Electron transfer via tryptophanyl radical" evidence="6">
    <location>
        <position position="351"/>
    </location>
</feature>
<dbReference type="OrthoDB" id="9772484at2"/>
<comment type="cofactor">
    <cofactor evidence="5">
        <name>FAD</name>
        <dbReference type="ChEBI" id="CHEBI:57692"/>
    </cofactor>
    <text evidence="5">Binds 1 FAD per subunit.</text>
</comment>